<evidence type="ECO:0000256" key="1">
    <source>
        <dbReference type="SAM" id="MobiDB-lite"/>
    </source>
</evidence>
<evidence type="ECO:0000313" key="3">
    <source>
        <dbReference type="Proteomes" id="UP000694559"/>
    </source>
</evidence>
<feature type="compositionally biased region" description="Basic and acidic residues" evidence="1">
    <location>
        <begin position="293"/>
        <end position="315"/>
    </location>
</feature>
<dbReference type="OMA" id="RIFDGPQ"/>
<dbReference type="OrthoDB" id="10071093at2759"/>
<keyword evidence="3" id="KW-1185">Reference proteome</keyword>
<dbReference type="Ensembl" id="ENSNNAT00000028235.1">
    <property type="protein sequence ID" value="ENSNNAP00000026947.1"/>
    <property type="gene ID" value="ENSNNAG00000017468.1"/>
</dbReference>
<feature type="compositionally biased region" description="Basic residues" evidence="1">
    <location>
        <begin position="167"/>
        <end position="177"/>
    </location>
</feature>
<dbReference type="Proteomes" id="UP000694559">
    <property type="component" value="Unplaced"/>
</dbReference>
<dbReference type="GeneTree" id="ENSGT01000000219624"/>
<feature type="region of interest" description="Disordered" evidence="1">
    <location>
        <begin position="546"/>
        <end position="589"/>
    </location>
</feature>
<dbReference type="AlphaFoldDB" id="A0A8C6YDF8"/>
<feature type="region of interest" description="Disordered" evidence="1">
    <location>
        <begin position="248"/>
        <end position="315"/>
    </location>
</feature>
<feature type="region of interest" description="Disordered" evidence="1">
    <location>
        <begin position="449"/>
        <end position="488"/>
    </location>
</feature>
<protein>
    <submittedName>
        <fullName evidence="2">Uncharacterized protein</fullName>
    </submittedName>
</protein>
<accession>A0A8C6YDF8</accession>
<feature type="region of interest" description="Disordered" evidence="1">
    <location>
        <begin position="155"/>
        <end position="230"/>
    </location>
</feature>
<feature type="compositionally biased region" description="Basic residues" evidence="1">
    <location>
        <begin position="263"/>
        <end position="273"/>
    </location>
</feature>
<reference evidence="2" key="2">
    <citation type="submission" date="2025-09" db="UniProtKB">
        <authorList>
            <consortium name="Ensembl"/>
        </authorList>
    </citation>
    <scope>IDENTIFICATION</scope>
</reference>
<sequence length="589" mass="62622">MGASGGEARDGAAAPPVAASGLPAGPARFRCPEDFCAQRLAPGAAFCPENLGTPGKRLLLICAPADFRPERCVWGRSTGPRGSPRGSAGLTKSAARLLIAAGRPERLTCAQPFGGSLKIQERDGAPDAALQLFPVGERPPLQVPAGLKQRFFPFGARLPSSGAPPRKAARERGKKRPLLPWKQAGPEQLLGGSPEPAEALLGRAGSKQRPLKEAAEEPAAAAAATGPATLPGLGGRLLWQDARPSGHLEAASWSGEAEEPGRRRARKKEKKRKTGLETEELPDPSSRYWQPEGEPRLQGGRELEGGGCRTKETKAGAEELWGAAAIKEELGDVPCLGSLPEENPRATGEDPSGEVPGCKKKKKKKKKKERRSQERASEGLWGVFAIKEEPGDVPCLGSLPEEGLGSPREEPGRELAGYIKRSPGKGAGGLWSVGALKEELGDIPSLGSFAEESLGVTPEDPAGEPPSCKKRKKKKSRERAAEGLWGMAALKEEPGDSCLGSLPEEGLGPAGELLACRKKEEKLDKEPLWEQGTETQQHVLDWAAPLSQEAEELEEPWQTNRAATSPRPKKKGRRRRERGSQAGLFAAGT</sequence>
<feature type="region of interest" description="Disordered" evidence="1">
    <location>
        <begin position="334"/>
        <end position="378"/>
    </location>
</feature>
<organism evidence="2 3">
    <name type="scientific">Naja naja</name>
    <name type="common">Indian cobra</name>
    <dbReference type="NCBI Taxonomy" id="35670"/>
    <lineage>
        <taxon>Eukaryota</taxon>
        <taxon>Metazoa</taxon>
        <taxon>Chordata</taxon>
        <taxon>Craniata</taxon>
        <taxon>Vertebrata</taxon>
        <taxon>Euteleostomi</taxon>
        <taxon>Lepidosauria</taxon>
        <taxon>Squamata</taxon>
        <taxon>Bifurcata</taxon>
        <taxon>Unidentata</taxon>
        <taxon>Episquamata</taxon>
        <taxon>Toxicofera</taxon>
        <taxon>Serpentes</taxon>
        <taxon>Colubroidea</taxon>
        <taxon>Elapidae</taxon>
        <taxon>Elapinae</taxon>
        <taxon>Naja</taxon>
    </lineage>
</organism>
<feature type="compositionally biased region" description="Low complexity" evidence="1">
    <location>
        <begin position="217"/>
        <end position="230"/>
    </location>
</feature>
<evidence type="ECO:0000313" key="2">
    <source>
        <dbReference type="Ensembl" id="ENSNNAP00000026947.1"/>
    </source>
</evidence>
<feature type="compositionally biased region" description="Basic residues" evidence="1">
    <location>
        <begin position="468"/>
        <end position="477"/>
    </location>
</feature>
<feature type="compositionally biased region" description="Basic residues" evidence="1">
    <location>
        <begin position="567"/>
        <end position="577"/>
    </location>
</feature>
<reference evidence="2" key="1">
    <citation type="submission" date="2025-08" db="UniProtKB">
        <authorList>
            <consortium name="Ensembl"/>
        </authorList>
    </citation>
    <scope>IDENTIFICATION</scope>
</reference>
<name>A0A8C6YDF8_NAJNA</name>
<proteinExistence type="predicted"/>
<feature type="compositionally biased region" description="Basic residues" evidence="1">
    <location>
        <begin position="358"/>
        <end position="370"/>
    </location>
</feature>
<feature type="region of interest" description="Disordered" evidence="1">
    <location>
        <begin position="392"/>
        <end position="431"/>
    </location>
</feature>